<dbReference type="STRING" id="1202772.A0A1V9YLI1"/>
<organism evidence="12 13">
    <name type="scientific">Achlya hypogyna</name>
    <name type="common">Oomycete</name>
    <name type="synonym">Protoachlya hypogyna</name>
    <dbReference type="NCBI Taxonomy" id="1202772"/>
    <lineage>
        <taxon>Eukaryota</taxon>
        <taxon>Sar</taxon>
        <taxon>Stramenopiles</taxon>
        <taxon>Oomycota</taxon>
        <taxon>Saprolegniomycetes</taxon>
        <taxon>Saprolegniales</taxon>
        <taxon>Achlyaceae</taxon>
        <taxon>Achlya</taxon>
    </lineage>
</organism>
<evidence type="ECO:0000256" key="5">
    <source>
        <dbReference type="ARBA" id="ARBA00022741"/>
    </source>
</evidence>
<dbReference type="SUPFAM" id="SSF50729">
    <property type="entry name" value="PH domain-like"/>
    <property type="match status" value="1"/>
</dbReference>
<sequence length="479" mass="54079">MVLNVFRKSEVELSEVSKLFINSLPSTFINLFRKKRNLFPVWSSHKYCVMIKATFLVYYRAAKTTSADERHYKYINLKACQIKLIDDDNLGNVFVVTPENGRGGVMFAADSEKDRAKFVTHAHAVQRRAPSPKDFETLKLIGKGHYGRVILAKAHGELYAIKEMKAGQVKPKVIHTERMVMEWVADHPFVLGLDYAFSSGRSLFLVSKFMPGGDLFLHMQNHGGSFAEHVVKFYATELVVGLEHLHRMHILHRDIKPENVLLDSDGHIKLADMGLSKRLESPHARTKTMCGTDTYLPPEMVSRSPQGHGLQVDMWQLGCLLYELRSGYPPFYLPQSKQKHTHQRILFQSPKFTTAISADFQDLLTSLLEKDPSKRLGHSNGIAELKAHPWFNGTDWDRVLRKETAPPIVPKPAGDDLVNNFDPQFTELPHTLDDDSSNAKDDSFFSAAKEFAGFDYVRPGLKEPGAESALDAAMVTLNL</sequence>
<dbReference type="Gene3D" id="2.30.29.30">
    <property type="entry name" value="Pleckstrin-homology domain (PH domain)/Phosphotyrosine-binding domain (PTB)"/>
    <property type="match status" value="1"/>
</dbReference>
<dbReference type="FunFam" id="1.10.510.10:FF:000210">
    <property type="entry name" value="Non-specific serine/threonine protein kinase"/>
    <property type="match status" value="1"/>
</dbReference>
<keyword evidence="13" id="KW-1185">Reference proteome</keyword>
<name>A0A1V9YLI1_ACHHY</name>
<dbReference type="CDD" id="cd05123">
    <property type="entry name" value="STKc_AGC"/>
    <property type="match status" value="1"/>
</dbReference>
<keyword evidence="2 9" id="KW-0723">Serine/threonine-protein kinase</keyword>
<dbReference type="OrthoDB" id="67165at2759"/>
<dbReference type="SUPFAM" id="SSF56112">
    <property type="entry name" value="Protein kinase-like (PK-like)"/>
    <property type="match status" value="1"/>
</dbReference>
<dbReference type="Gene3D" id="1.10.510.10">
    <property type="entry name" value="Transferase(Phosphotransferase) domain 1"/>
    <property type="match status" value="1"/>
</dbReference>
<keyword evidence="6 12" id="KW-0418">Kinase</keyword>
<proteinExistence type="inferred from homology"/>
<dbReference type="PROSITE" id="PS00108">
    <property type="entry name" value="PROTEIN_KINASE_ST"/>
    <property type="match status" value="1"/>
</dbReference>
<accession>A0A1V9YLI1</accession>
<keyword evidence="5 8" id="KW-0547">Nucleotide-binding</keyword>
<evidence type="ECO:0000259" key="10">
    <source>
        <dbReference type="PROSITE" id="PS50011"/>
    </source>
</evidence>
<dbReference type="InterPro" id="IPR011009">
    <property type="entry name" value="Kinase-like_dom_sf"/>
</dbReference>
<dbReference type="PANTHER" id="PTHR24351">
    <property type="entry name" value="RIBOSOMAL PROTEIN S6 KINASE"/>
    <property type="match status" value="1"/>
</dbReference>
<dbReference type="EMBL" id="JNBR01001498">
    <property type="protein sequence ID" value="OQR86556.1"/>
    <property type="molecule type" value="Genomic_DNA"/>
</dbReference>
<evidence type="ECO:0000256" key="8">
    <source>
        <dbReference type="PROSITE-ProRule" id="PRU10141"/>
    </source>
</evidence>
<comment type="similarity">
    <text evidence="1">Belongs to the protein kinase superfamily. AGC Ser/Thr protein kinase family. RAC subfamily.</text>
</comment>
<dbReference type="PROSITE" id="PS51285">
    <property type="entry name" value="AGC_KINASE_CTER"/>
    <property type="match status" value="1"/>
</dbReference>
<dbReference type="Pfam" id="PF00069">
    <property type="entry name" value="Pkinase"/>
    <property type="match status" value="1"/>
</dbReference>
<evidence type="ECO:0000256" key="4">
    <source>
        <dbReference type="ARBA" id="ARBA00022679"/>
    </source>
</evidence>
<dbReference type="CDD" id="cd00821">
    <property type="entry name" value="PH"/>
    <property type="match status" value="1"/>
</dbReference>
<keyword evidence="4" id="KW-0808">Transferase</keyword>
<dbReference type="InterPro" id="IPR011993">
    <property type="entry name" value="PH-like_dom_sf"/>
</dbReference>
<evidence type="ECO:0000313" key="12">
    <source>
        <dbReference type="EMBL" id="OQR86556.1"/>
    </source>
</evidence>
<dbReference type="InterPro" id="IPR017441">
    <property type="entry name" value="Protein_kinase_ATP_BS"/>
</dbReference>
<dbReference type="SMART" id="SM00133">
    <property type="entry name" value="S_TK_X"/>
    <property type="match status" value="1"/>
</dbReference>
<dbReference type="Proteomes" id="UP000243579">
    <property type="component" value="Unassembled WGS sequence"/>
</dbReference>
<dbReference type="PROSITE" id="PS50011">
    <property type="entry name" value="PROTEIN_KINASE_DOM"/>
    <property type="match status" value="1"/>
</dbReference>
<feature type="domain" description="AGC-kinase C-terminal" evidence="11">
    <location>
        <begin position="392"/>
        <end position="466"/>
    </location>
</feature>
<evidence type="ECO:0000256" key="7">
    <source>
        <dbReference type="ARBA" id="ARBA00022840"/>
    </source>
</evidence>
<dbReference type="AlphaFoldDB" id="A0A1V9YLI1"/>
<evidence type="ECO:0000256" key="2">
    <source>
        <dbReference type="ARBA" id="ARBA00022527"/>
    </source>
</evidence>
<evidence type="ECO:0000256" key="1">
    <source>
        <dbReference type="ARBA" id="ARBA00006935"/>
    </source>
</evidence>
<keyword evidence="3" id="KW-0597">Phosphoprotein</keyword>
<dbReference type="InterPro" id="IPR000961">
    <property type="entry name" value="AGC-kinase_C"/>
</dbReference>
<dbReference type="GO" id="GO:0004674">
    <property type="term" value="F:protein serine/threonine kinase activity"/>
    <property type="evidence" value="ECO:0007669"/>
    <property type="project" value="UniProtKB-KW"/>
</dbReference>
<dbReference type="SMART" id="SM00220">
    <property type="entry name" value="S_TKc"/>
    <property type="match status" value="1"/>
</dbReference>
<evidence type="ECO:0000256" key="9">
    <source>
        <dbReference type="RuleBase" id="RU000304"/>
    </source>
</evidence>
<dbReference type="Gene3D" id="3.30.200.20">
    <property type="entry name" value="Phosphorylase Kinase, domain 1"/>
    <property type="match status" value="1"/>
</dbReference>
<dbReference type="InterPro" id="IPR001849">
    <property type="entry name" value="PH_domain"/>
</dbReference>
<keyword evidence="7 8" id="KW-0067">ATP-binding</keyword>
<gene>
    <name evidence="12" type="ORF">ACHHYP_10425</name>
</gene>
<evidence type="ECO:0000256" key="6">
    <source>
        <dbReference type="ARBA" id="ARBA00022777"/>
    </source>
</evidence>
<reference evidence="12 13" key="1">
    <citation type="journal article" date="2014" name="Genome Biol. Evol.">
        <title>The secreted proteins of Achlya hypogyna and Thraustotheca clavata identify the ancestral oomycete secretome and reveal gene acquisitions by horizontal gene transfer.</title>
        <authorList>
            <person name="Misner I."/>
            <person name="Blouin N."/>
            <person name="Leonard G."/>
            <person name="Richards T.A."/>
            <person name="Lane C.E."/>
        </authorList>
    </citation>
    <scope>NUCLEOTIDE SEQUENCE [LARGE SCALE GENOMIC DNA]</scope>
    <source>
        <strain evidence="12 13">ATCC 48635</strain>
    </source>
</reference>
<dbReference type="Pfam" id="PF00169">
    <property type="entry name" value="PH"/>
    <property type="match status" value="1"/>
</dbReference>
<comment type="caution">
    <text evidence="12">The sequence shown here is derived from an EMBL/GenBank/DDBJ whole genome shotgun (WGS) entry which is preliminary data.</text>
</comment>
<evidence type="ECO:0000259" key="11">
    <source>
        <dbReference type="PROSITE" id="PS51285"/>
    </source>
</evidence>
<evidence type="ECO:0000313" key="13">
    <source>
        <dbReference type="Proteomes" id="UP000243579"/>
    </source>
</evidence>
<protein>
    <submittedName>
        <fullName evidence="12">Protein kinase</fullName>
    </submittedName>
</protein>
<feature type="binding site" evidence="8">
    <location>
        <position position="162"/>
    </location>
    <ligand>
        <name>ATP</name>
        <dbReference type="ChEBI" id="CHEBI:30616"/>
    </ligand>
</feature>
<dbReference type="PROSITE" id="PS00107">
    <property type="entry name" value="PROTEIN_KINASE_ATP"/>
    <property type="match status" value="1"/>
</dbReference>
<feature type="domain" description="Protein kinase" evidence="10">
    <location>
        <begin position="135"/>
        <end position="391"/>
    </location>
</feature>
<evidence type="ECO:0000256" key="3">
    <source>
        <dbReference type="ARBA" id="ARBA00022553"/>
    </source>
</evidence>
<dbReference type="GO" id="GO:0005524">
    <property type="term" value="F:ATP binding"/>
    <property type="evidence" value="ECO:0007669"/>
    <property type="project" value="UniProtKB-UniRule"/>
</dbReference>
<dbReference type="InterPro" id="IPR008271">
    <property type="entry name" value="Ser/Thr_kinase_AS"/>
</dbReference>
<dbReference type="InterPro" id="IPR045270">
    <property type="entry name" value="STKc_AGC"/>
</dbReference>
<dbReference type="InterPro" id="IPR000719">
    <property type="entry name" value="Prot_kinase_dom"/>
</dbReference>